<dbReference type="PANTHER" id="PTHR46148">
    <property type="entry name" value="CHROMO DOMAIN-CONTAINING PROTEIN"/>
    <property type="match status" value="1"/>
</dbReference>
<evidence type="ECO:0000259" key="2">
    <source>
        <dbReference type="Pfam" id="PF24626"/>
    </source>
</evidence>
<keyword evidence="4" id="KW-1185">Reference proteome</keyword>
<feature type="region of interest" description="Disordered" evidence="1">
    <location>
        <begin position="427"/>
        <end position="514"/>
    </location>
</feature>
<feature type="compositionally biased region" description="Basic and acidic residues" evidence="1">
    <location>
        <begin position="431"/>
        <end position="450"/>
    </location>
</feature>
<feature type="region of interest" description="Disordered" evidence="1">
    <location>
        <begin position="595"/>
        <end position="620"/>
    </location>
</feature>
<protein>
    <recommendedName>
        <fullName evidence="2">Tf2-1-like SH3-like domain-containing protein</fullName>
    </recommendedName>
</protein>
<dbReference type="Pfam" id="PF24626">
    <property type="entry name" value="SH3_Tf2-1"/>
    <property type="match status" value="1"/>
</dbReference>
<feature type="domain" description="Tf2-1-like SH3-like" evidence="2">
    <location>
        <begin position="60"/>
        <end position="121"/>
    </location>
</feature>
<feature type="compositionally biased region" description="Basic residues" evidence="1">
    <location>
        <begin position="451"/>
        <end position="460"/>
    </location>
</feature>
<name>A0ABQ0M4S4_MYCCL</name>
<dbReference type="InterPro" id="IPR056924">
    <property type="entry name" value="SH3_Tf2-1"/>
</dbReference>
<organism evidence="3 4">
    <name type="scientific">Mycena chlorophos</name>
    <name type="common">Agaric fungus</name>
    <name type="synonym">Agaricus chlorophos</name>
    <dbReference type="NCBI Taxonomy" id="658473"/>
    <lineage>
        <taxon>Eukaryota</taxon>
        <taxon>Fungi</taxon>
        <taxon>Dikarya</taxon>
        <taxon>Basidiomycota</taxon>
        <taxon>Agaricomycotina</taxon>
        <taxon>Agaricomycetes</taxon>
        <taxon>Agaricomycetidae</taxon>
        <taxon>Agaricales</taxon>
        <taxon>Marasmiineae</taxon>
        <taxon>Mycenaceae</taxon>
        <taxon>Mycena</taxon>
    </lineage>
</organism>
<evidence type="ECO:0000313" key="3">
    <source>
        <dbReference type="EMBL" id="GAT58300.1"/>
    </source>
</evidence>
<dbReference type="Proteomes" id="UP000815677">
    <property type="component" value="Unassembled WGS sequence"/>
</dbReference>
<evidence type="ECO:0000256" key="1">
    <source>
        <dbReference type="SAM" id="MobiDB-lite"/>
    </source>
</evidence>
<sequence length="620" mass="69202">MPRSLIWNSDRSRQYPGIANFALQRRLAVMAAHDSMLAARVKQTRFANRKRQPVPFAQDDLVYLSTKNIKFEKGLARKLIPKYIGPYRILRDFGNSSFQLELPANLKQRGVHDVFHASLLRIHIPNDDRRFPGRLESQLGITTENTTNEWAVNKITNHYGRRSEALFEVLWTSGDTTWMPYSQAVHLNALNEYFEVLGISDIRDLGYGSGSPPISDAQIFAGAIRLGFSRNDTHIMCTPHGHRAHSPVPCPRMSTHSKIARENSPPRAGYFDDVNVRFTGVLDRRGFDFATIARPSDGRLASISPAQVGIFVDWAVKLSECLEKGKPAPNLLNPLGYSLFIECMNAISERTTIGFPRLSESSSGHIYPAPNGTRPPTRHDFLVEVDDLQEQPLVREGWTQVSEGDLRLIEWAEGKIRQKSEYQLRIIHNNRPRDGRQNDEGSRKERQREKRREKRQRKKQERSPSGSESESDAPHPTPSRKKSRHHSTSPERRAGPSTKKYNTNPGPGVSGAKTAKPFFQYTELGAARSPLWSATPIPVAAPIPTAAPAPVATAVPAPAPVKAADASTPDVTMTPVLPHWTEGVFEPAQAKFAQDLERERDAEGEIDTTITNNSGYAAPA</sequence>
<feature type="compositionally biased region" description="Polar residues" evidence="1">
    <location>
        <begin position="608"/>
        <end position="620"/>
    </location>
</feature>
<evidence type="ECO:0000313" key="4">
    <source>
        <dbReference type="Proteomes" id="UP000815677"/>
    </source>
</evidence>
<accession>A0ABQ0M4S4</accession>
<dbReference type="EMBL" id="DF849623">
    <property type="protein sequence ID" value="GAT58300.1"/>
    <property type="molecule type" value="Genomic_DNA"/>
</dbReference>
<gene>
    <name evidence="3" type="ORF">MCHLO_14745</name>
</gene>
<dbReference type="PANTHER" id="PTHR46148:SF57">
    <property type="entry name" value="OS12G0499874 PROTEIN"/>
    <property type="match status" value="1"/>
</dbReference>
<feature type="compositionally biased region" description="Basic residues" evidence="1">
    <location>
        <begin position="478"/>
        <end position="487"/>
    </location>
</feature>
<proteinExistence type="predicted"/>
<reference evidence="3" key="1">
    <citation type="submission" date="2014-09" db="EMBL/GenBank/DDBJ databases">
        <title>Genome sequence of the luminous mushroom Mycena chlorophos for searching fungal bioluminescence genes.</title>
        <authorList>
            <person name="Tanaka Y."/>
            <person name="Kasuga D."/>
            <person name="Oba Y."/>
            <person name="Hase S."/>
            <person name="Sato K."/>
            <person name="Oba Y."/>
            <person name="Sakakibara Y."/>
        </authorList>
    </citation>
    <scope>NUCLEOTIDE SEQUENCE</scope>
</reference>